<keyword evidence="2" id="KW-1185">Reference proteome</keyword>
<dbReference type="EMBL" id="JAUOEK010000093">
    <property type="protein sequence ID" value="MDO5969797.1"/>
    <property type="molecule type" value="Genomic_DNA"/>
</dbReference>
<name>A0ABT8W9I0_9FLAO</name>
<dbReference type="Proteomes" id="UP001176883">
    <property type="component" value="Unassembled WGS sequence"/>
</dbReference>
<sequence length="254" mass="30431">MKNKLIMKTKRIDLMDTSFLIYAQIESEDRRINLSLVINYIHKYFKTKILLLEIDAVPKIDDEYILNNKNIEYEFIQDSSEIFHTTKYRNLLVTKCKTPFFFICDSDIILSPKAIEQSIEYLRTTILPTLVYPYNGDFHQVFENDRNKFSKILDYDFFQGREKEFTYMHKYSVGGAFGGRIIDYLGQTIDNEKIYGWGPDDKERYYRLKKNGFKVVRFDYPLFHLYHIRKKNSKPSDINLTTKNNIEYLKVFMP</sequence>
<protein>
    <submittedName>
        <fullName evidence="1">Galactosyltransferase-related protein</fullName>
    </submittedName>
</protein>
<comment type="caution">
    <text evidence="1">The sequence shown here is derived from an EMBL/GenBank/DDBJ whole genome shotgun (WGS) entry which is preliminary data.</text>
</comment>
<gene>
    <name evidence="1" type="ORF">Q4Q35_08255</name>
</gene>
<accession>A0ABT8W9I0</accession>
<organism evidence="1 2">
    <name type="scientific">Flavivirga aquimarina</name>
    <dbReference type="NCBI Taxonomy" id="2027862"/>
    <lineage>
        <taxon>Bacteria</taxon>
        <taxon>Pseudomonadati</taxon>
        <taxon>Bacteroidota</taxon>
        <taxon>Flavobacteriia</taxon>
        <taxon>Flavobacteriales</taxon>
        <taxon>Flavobacteriaceae</taxon>
        <taxon>Flavivirga</taxon>
    </lineage>
</organism>
<dbReference type="GO" id="GO:0016757">
    <property type="term" value="F:glycosyltransferase activity"/>
    <property type="evidence" value="ECO:0007669"/>
    <property type="project" value="UniProtKB-KW"/>
</dbReference>
<reference evidence="1" key="1">
    <citation type="submission" date="2023-07" db="EMBL/GenBank/DDBJ databases">
        <title>Two novel species in the genus Flavivirga.</title>
        <authorList>
            <person name="Kwon K."/>
        </authorList>
    </citation>
    <scope>NUCLEOTIDE SEQUENCE</scope>
    <source>
        <strain evidence="1">KCTC 52353</strain>
    </source>
</reference>
<proteinExistence type="predicted"/>
<dbReference type="RefSeq" id="WP_303277492.1">
    <property type="nucleotide sequence ID" value="NZ_JAUOEK010000093.1"/>
</dbReference>
<dbReference type="InterPro" id="IPR029044">
    <property type="entry name" value="Nucleotide-diphossugar_trans"/>
</dbReference>
<keyword evidence="1" id="KW-0328">Glycosyltransferase</keyword>
<evidence type="ECO:0000313" key="2">
    <source>
        <dbReference type="Proteomes" id="UP001176883"/>
    </source>
</evidence>
<evidence type="ECO:0000313" key="1">
    <source>
        <dbReference type="EMBL" id="MDO5969797.1"/>
    </source>
</evidence>
<keyword evidence="1" id="KW-0808">Transferase</keyword>
<dbReference type="SUPFAM" id="SSF53448">
    <property type="entry name" value="Nucleotide-diphospho-sugar transferases"/>
    <property type="match status" value="1"/>
</dbReference>
<dbReference type="Gene3D" id="3.90.550.10">
    <property type="entry name" value="Spore Coat Polysaccharide Biosynthesis Protein SpsA, Chain A"/>
    <property type="match status" value="1"/>
</dbReference>